<organism evidence="13 14">
    <name type="scientific">Glaciihabitans arcticus</name>
    <dbReference type="NCBI Taxonomy" id="2668039"/>
    <lineage>
        <taxon>Bacteria</taxon>
        <taxon>Bacillati</taxon>
        <taxon>Actinomycetota</taxon>
        <taxon>Actinomycetes</taxon>
        <taxon>Micrococcales</taxon>
        <taxon>Microbacteriaceae</taxon>
        <taxon>Glaciihabitans</taxon>
    </lineage>
</organism>
<evidence type="ECO:0000256" key="1">
    <source>
        <dbReference type="ARBA" id="ARBA00010688"/>
    </source>
</evidence>
<name>A0A4Q9GRK3_9MICO</name>
<comment type="similarity">
    <text evidence="1 11">Belongs to the carbohydrate kinase PfkB family.</text>
</comment>
<dbReference type="GO" id="GO:0008662">
    <property type="term" value="F:1-phosphofructokinase activity"/>
    <property type="evidence" value="ECO:0007669"/>
    <property type="project" value="UniProtKB-UniRule"/>
</dbReference>
<dbReference type="InterPro" id="IPR022463">
    <property type="entry name" value="1-PFruKinase"/>
</dbReference>
<evidence type="ECO:0000256" key="9">
    <source>
        <dbReference type="ARBA" id="ARBA00047745"/>
    </source>
</evidence>
<dbReference type="Gene3D" id="3.40.1190.20">
    <property type="match status" value="1"/>
</dbReference>
<evidence type="ECO:0000313" key="14">
    <source>
        <dbReference type="Proteomes" id="UP000294194"/>
    </source>
</evidence>
<dbReference type="EMBL" id="SISG01000001">
    <property type="protein sequence ID" value="TBN56714.1"/>
    <property type="molecule type" value="Genomic_DNA"/>
</dbReference>
<dbReference type="SUPFAM" id="SSF53613">
    <property type="entry name" value="Ribokinase-like"/>
    <property type="match status" value="1"/>
</dbReference>
<dbReference type="PANTHER" id="PTHR46566">
    <property type="entry name" value="1-PHOSPHOFRUCTOKINASE-RELATED"/>
    <property type="match status" value="1"/>
</dbReference>
<dbReference type="NCBIfam" id="TIGR03828">
    <property type="entry name" value="pfkB"/>
    <property type="match status" value="1"/>
</dbReference>
<dbReference type="PIRSF" id="PIRSF000535">
    <property type="entry name" value="1PFK/6PFK/LacC"/>
    <property type="match status" value="1"/>
</dbReference>
<comment type="catalytic activity">
    <reaction evidence="9 11">
        <text>beta-D-fructose 1-phosphate + ATP = beta-D-fructose 1,6-bisphosphate + ADP + H(+)</text>
        <dbReference type="Rhea" id="RHEA:14213"/>
        <dbReference type="ChEBI" id="CHEBI:15378"/>
        <dbReference type="ChEBI" id="CHEBI:30616"/>
        <dbReference type="ChEBI" id="CHEBI:32966"/>
        <dbReference type="ChEBI" id="CHEBI:138881"/>
        <dbReference type="ChEBI" id="CHEBI:456216"/>
        <dbReference type="EC" id="2.7.1.56"/>
    </reaction>
</comment>
<reference evidence="14" key="1">
    <citation type="submission" date="2019-02" db="EMBL/GenBank/DDBJ databases">
        <title>Glaciihabitans arcticus sp. nov., a psychrotolerant bacterium isolated from polar soil.</title>
        <authorList>
            <person name="Dahal R.H."/>
        </authorList>
    </citation>
    <scope>NUCLEOTIDE SEQUENCE [LARGE SCALE GENOMIC DNA]</scope>
    <source>
        <strain evidence="14">RP-3-7</strain>
    </source>
</reference>
<evidence type="ECO:0000259" key="12">
    <source>
        <dbReference type="Pfam" id="PF00294"/>
    </source>
</evidence>
<evidence type="ECO:0000256" key="5">
    <source>
        <dbReference type="ARBA" id="ARBA00022741"/>
    </source>
</evidence>
<comment type="function">
    <text evidence="11">Catalyzes the ATP-dependent phosphorylation of fructose-l-phosphate to fructose-l,6-bisphosphate.</text>
</comment>
<comment type="caution">
    <text evidence="13">The sequence shown here is derived from an EMBL/GenBank/DDBJ whole genome shotgun (WGS) entry which is preliminary data.</text>
</comment>
<dbReference type="InterPro" id="IPR029056">
    <property type="entry name" value="Ribokinase-like"/>
</dbReference>
<dbReference type="CDD" id="cd01164">
    <property type="entry name" value="FruK_PfkB_like"/>
    <property type="match status" value="1"/>
</dbReference>
<dbReference type="GO" id="GO:0005829">
    <property type="term" value="C:cytosol"/>
    <property type="evidence" value="ECO:0007669"/>
    <property type="project" value="TreeGrafter"/>
</dbReference>
<feature type="domain" description="Carbohydrate kinase PfkB" evidence="12">
    <location>
        <begin position="13"/>
        <end position="292"/>
    </location>
</feature>
<gene>
    <name evidence="13" type="primary">pfkB</name>
    <name evidence="13" type="ORF">EYE40_04475</name>
</gene>
<keyword evidence="14" id="KW-1185">Reference proteome</keyword>
<dbReference type="InterPro" id="IPR002173">
    <property type="entry name" value="Carboh/pur_kinase_PfkB_CS"/>
</dbReference>
<evidence type="ECO:0000313" key="13">
    <source>
        <dbReference type="EMBL" id="TBN56714.1"/>
    </source>
</evidence>
<dbReference type="EC" id="2.7.1.56" evidence="2 11"/>
<dbReference type="InterPro" id="IPR017583">
    <property type="entry name" value="Tagatose/fructose_Pkinase"/>
</dbReference>
<keyword evidence="6 11" id="KW-0418">Kinase</keyword>
<dbReference type="PROSITE" id="PS00584">
    <property type="entry name" value="PFKB_KINASES_2"/>
    <property type="match status" value="1"/>
</dbReference>
<dbReference type="RefSeq" id="WP_130980824.1">
    <property type="nucleotide sequence ID" value="NZ_SISG01000001.1"/>
</dbReference>
<keyword evidence="5 11" id="KW-0547">Nucleotide-binding</keyword>
<sequence length="317" mass="32832">MIITVTLNPSLDRTLHVERLERGTVLRTTEPTLEPGGKGVNVTRALTANGIPSIAVLPVGGGEGAELSRLLEIAGVHSHFVPVAARTRSNITVAETDGTITKLNEPGFALTDDDVETLTRVLRTIVTAGDWVVLSGSVPPGFTPSQLRSLIESLTASEASLAIDTSGDALVASLAARPRLIKPNRTELAELVGRPLDSIAEVIAAAEEVREGGVELVLVSLGADGAVLVSPGGVLVGESRVDTPRSTVGAGDSFLAGFLVRFSHNENDVEGALVEALAWGAAATSLPGSAVPGPTEIDHTNVQLVLRPDLDRPLVAN</sequence>
<dbReference type="AlphaFoldDB" id="A0A4Q9GRK3"/>
<dbReference type="Proteomes" id="UP000294194">
    <property type="component" value="Unassembled WGS sequence"/>
</dbReference>
<dbReference type="GO" id="GO:0044281">
    <property type="term" value="P:small molecule metabolic process"/>
    <property type="evidence" value="ECO:0007669"/>
    <property type="project" value="UniProtKB-ARBA"/>
</dbReference>
<evidence type="ECO:0000256" key="10">
    <source>
        <dbReference type="PIRNR" id="PIRNR000535"/>
    </source>
</evidence>
<evidence type="ECO:0000256" key="3">
    <source>
        <dbReference type="ARBA" id="ARBA00013596"/>
    </source>
</evidence>
<proteinExistence type="inferred from homology"/>
<evidence type="ECO:0000256" key="2">
    <source>
        <dbReference type="ARBA" id="ARBA00012131"/>
    </source>
</evidence>
<accession>A0A4Q9GRK3</accession>
<dbReference type="NCBIfam" id="TIGR03168">
    <property type="entry name" value="1-PFK"/>
    <property type="match status" value="1"/>
</dbReference>
<keyword evidence="4 10" id="KW-0808">Transferase</keyword>
<dbReference type="FunFam" id="3.40.1190.20:FF:000001">
    <property type="entry name" value="Phosphofructokinase"/>
    <property type="match status" value="1"/>
</dbReference>
<dbReference type="GO" id="GO:0016052">
    <property type="term" value="P:carbohydrate catabolic process"/>
    <property type="evidence" value="ECO:0007669"/>
    <property type="project" value="UniProtKB-ARBA"/>
</dbReference>
<evidence type="ECO:0000256" key="7">
    <source>
        <dbReference type="ARBA" id="ARBA00022840"/>
    </source>
</evidence>
<dbReference type="PANTHER" id="PTHR46566:SF5">
    <property type="entry name" value="1-PHOSPHOFRUCTOKINASE"/>
    <property type="match status" value="1"/>
</dbReference>
<dbReference type="GO" id="GO:0005524">
    <property type="term" value="F:ATP binding"/>
    <property type="evidence" value="ECO:0007669"/>
    <property type="project" value="UniProtKB-UniRule"/>
</dbReference>
<evidence type="ECO:0000256" key="11">
    <source>
        <dbReference type="RuleBase" id="RU369061"/>
    </source>
</evidence>
<evidence type="ECO:0000256" key="8">
    <source>
        <dbReference type="ARBA" id="ARBA00032802"/>
    </source>
</evidence>
<evidence type="ECO:0000256" key="4">
    <source>
        <dbReference type="ARBA" id="ARBA00022679"/>
    </source>
</evidence>
<dbReference type="InterPro" id="IPR011611">
    <property type="entry name" value="PfkB_dom"/>
</dbReference>
<dbReference type="Pfam" id="PF00294">
    <property type="entry name" value="PfkB"/>
    <property type="match status" value="1"/>
</dbReference>
<protein>
    <recommendedName>
        <fullName evidence="3 11">1-phosphofructokinase</fullName>
        <shortName evidence="11">Fru1PK</shortName>
        <ecNumber evidence="2 11">2.7.1.56</ecNumber>
    </recommendedName>
    <alternativeName>
        <fullName evidence="8 11">Fructose 1-phosphate kinase</fullName>
    </alternativeName>
</protein>
<evidence type="ECO:0000256" key="6">
    <source>
        <dbReference type="ARBA" id="ARBA00022777"/>
    </source>
</evidence>
<keyword evidence="7 11" id="KW-0067">ATP-binding</keyword>